<dbReference type="Proteomes" id="UP001444661">
    <property type="component" value="Unassembled WGS sequence"/>
</dbReference>
<organism evidence="1 2">
    <name type="scientific">Apiospora rasikravindrae</name>
    <dbReference type="NCBI Taxonomy" id="990691"/>
    <lineage>
        <taxon>Eukaryota</taxon>
        <taxon>Fungi</taxon>
        <taxon>Dikarya</taxon>
        <taxon>Ascomycota</taxon>
        <taxon>Pezizomycotina</taxon>
        <taxon>Sordariomycetes</taxon>
        <taxon>Xylariomycetidae</taxon>
        <taxon>Amphisphaeriales</taxon>
        <taxon>Apiosporaceae</taxon>
        <taxon>Apiospora</taxon>
    </lineage>
</organism>
<protein>
    <submittedName>
        <fullName evidence="1">Uncharacterized protein</fullName>
    </submittedName>
</protein>
<keyword evidence="2" id="KW-1185">Reference proteome</keyword>
<gene>
    <name evidence="1" type="ORF">PG993_008977</name>
</gene>
<sequence length="112" mass="12611">MELQAISNLTTDPDDTSNFAYLSRFLVDFRGDVLNNRVTKLFPIFGEVLELAKSEALRTTHLDGTARVTIPDPKPEPRDLDLMAPSQLDNQRQYPAAFLMNMVLSDGDKAKR</sequence>
<comment type="caution">
    <text evidence="1">The sequence shown here is derived from an EMBL/GenBank/DDBJ whole genome shotgun (WGS) entry which is preliminary data.</text>
</comment>
<reference evidence="1 2" key="1">
    <citation type="submission" date="2023-01" db="EMBL/GenBank/DDBJ databases">
        <title>Analysis of 21 Apiospora genomes using comparative genomics revels a genus with tremendous synthesis potential of carbohydrate active enzymes and secondary metabolites.</title>
        <authorList>
            <person name="Sorensen T."/>
        </authorList>
    </citation>
    <scope>NUCLEOTIDE SEQUENCE [LARGE SCALE GENOMIC DNA]</scope>
    <source>
        <strain evidence="1 2">CBS 33761</strain>
    </source>
</reference>
<accession>A0ABR1SIH7</accession>
<evidence type="ECO:0000313" key="1">
    <source>
        <dbReference type="EMBL" id="KAK8033982.1"/>
    </source>
</evidence>
<dbReference type="EMBL" id="JAQQWK010000009">
    <property type="protein sequence ID" value="KAK8033982.1"/>
    <property type="molecule type" value="Genomic_DNA"/>
</dbReference>
<proteinExistence type="predicted"/>
<name>A0ABR1SIH7_9PEZI</name>
<evidence type="ECO:0000313" key="2">
    <source>
        <dbReference type="Proteomes" id="UP001444661"/>
    </source>
</evidence>